<evidence type="ECO:0000259" key="2">
    <source>
        <dbReference type="Pfam" id="PF10536"/>
    </source>
</evidence>
<dbReference type="AlphaFoldDB" id="A0A7J7NXQ2"/>
<proteinExistence type="predicted"/>
<name>A0A7J7NXQ2_9MAGN</name>
<dbReference type="EMBL" id="JACGCM010000455">
    <property type="protein sequence ID" value="KAF6171714.1"/>
    <property type="molecule type" value="Genomic_DNA"/>
</dbReference>
<feature type="domain" description="Aminotransferase-like plant mobile" evidence="2">
    <location>
        <begin position="113"/>
        <end position="151"/>
    </location>
</feature>
<dbReference type="InterPro" id="IPR019557">
    <property type="entry name" value="AminoTfrase-like_pln_mobile"/>
</dbReference>
<dbReference type="OrthoDB" id="1937804at2759"/>
<keyword evidence="4" id="KW-1185">Reference proteome</keyword>
<protein>
    <recommendedName>
        <fullName evidence="2">Aminotransferase-like plant mobile domain-containing protein</fullName>
    </recommendedName>
</protein>
<gene>
    <name evidence="3" type="ORF">GIB67_007235</name>
</gene>
<feature type="compositionally biased region" description="Acidic residues" evidence="1">
    <location>
        <begin position="8"/>
        <end position="26"/>
    </location>
</feature>
<feature type="region of interest" description="Disordered" evidence="1">
    <location>
        <begin position="1"/>
        <end position="26"/>
    </location>
</feature>
<evidence type="ECO:0000313" key="3">
    <source>
        <dbReference type="EMBL" id="KAF6171714.1"/>
    </source>
</evidence>
<sequence>MQNLTISLEEEEYDRTGDEEGSESDYSEGHVSLLHFYRTKSGKTILKKSSMSPPNLLHLFYKIMKRARVGFKCRSVLVNLREIYLILIEVPHLKHKLKATNLMSVFDSEIGNEDNQVILAMIERWWPNTHTFHLPYGKQGITPRDFIVLTSGIVVDWEVDQGEARTSQAGTSRRRGSRGRTYEGGADPPR</sequence>
<dbReference type="Pfam" id="PF10536">
    <property type="entry name" value="PMD"/>
    <property type="match status" value="1"/>
</dbReference>
<evidence type="ECO:0000256" key="1">
    <source>
        <dbReference type="SAM" id="MobiDB-lite"/>
    </source>
</evidence>
<reference evidence="3 4" key="1">
    <citation type="journal article" date="2020" name="IScience">
        <title>Genome Sequencing of the Endangered Kingdonia uniflora (Circaeasteraceae, Ranunculales) Reveals Potential Mechanisms of Evolutionary Specialization.</title>
        <authorList>
            <person name="Sun Y."/>
            <person name="Deng T."/>
            <person name="Zhang A."/>
            <person name="Moore M.J."/>
            <person name="Landis J.B."/>
            <person name="Lin N."/>
            <person name="Zhang H."/>
            <person name="Zhang X."/>
            <person name="Huang J."/>
            <person name="Zhang X."/>
            <person name="Sun H."/>
            <person name="Wang H."/>
        </authorList>
    </citation>
    <scope>NUCLEOTIDE SEQUENCE [LARGE SCALE GENOMIC DNA]</scope>
    <source>
        <strain evidence="3">TB1705</strain>
        <tissue evidence="3">Leaf</tissue>
    </source>
</reference>
<accession>A0A7J7NXQ2</accession>
<comment type="caution">
    <text evidence="3">The sequence shown here is derived from an EMBL/GenBank/DDBJ whole genome shotgun (WGS) entry which is preliminary data.</text>
</comment>
<evidence type="ECO:0000313" key="4">
    <source>
        <dbReference type="Proteomes" id="UP000541444"/>
    </source>
</evidence>
<dbReference type="Proteomes" id="UP000541444">
    <property type="component" value="Unassembled WGS sequence"/>
</dbReference>
<organism evidence="3 4">
    <name type="scientific">Kingdonia uniflora</name>
    <dbReference type="NCBI Taxonomy" id="39325"/>
    <lineage>
        <taxon>Eukaryota</taxon>
        <taxon>Viridiplantae</taxon>
        <taxon>Streptophyta</taxon>
        <taxon>Embryophyta</taxon>
        <taxon>Tracheophyta</taxon>
        <taxon>Spermatophyta</taxon>
        <taxon>Magnoliopsida</taxon>
        <taxon>Ranunculales</taxon>
        <taxon>Circaeasteraceae</taxon>
        <taxon>Kingdonia</taxon>
    </lineage>
</organism>
<feature type="region of interest" description="Disordered" evidence="1">
    <location>
        <begin position="165"/>
        <end position="190"/>
    </location>
</feature>